<gene>
    <name evidence="1" type="ORF">LSAA_9796</name>
</gene>
<protein>
    <submittedName>
        <fullName evidence="1">(salmon louse) hypothetical protein</fullName>
    </submittedName>
</protein>
<organism evidence="1 2">
    <name type="scientific">Lepeophtheirus salmonis</name>
    <name type="common">Salmon louse</name>
    <name type="synonym">Caligus salmonis</name>
    <dbReference type="NCBI Taxonomy" id="72036"/>
    <lineage>
        <taxon>Eukaryota</taxon>
        <taxon>Metazoa</taxon>
        <taxon>Ecdysozoa</taxon>
        <taxon>Arthropoda</taxon>
        <taxon>Crustacea</taxon>
        <taxon>Multicrustacea</taxon>
        <taxon>Hexanauplia</taxon>
        <taxon>Copepoda</taxon>
        <taxon>Siphonostomatoida</taxon>
        <taxon>Caligidae</taxon>
        <taxon>Lepeophtheirus</taxon>
    </lineage>
</organism>
<dbReference type="Proteomes" id="UP000675881">
    <property type="component" value="Chromosome 5"/>
</dbReference>
<accession>A0A7R8H9M6</accession>
<evidence type="ECO:0000313" key="2">
    <source>
        <dbReference type="Proteomes" id="UP000675881"/>
    </source>
</evidence>
<dbReference type="AlphaFoldDB" id="A0A7R8H9M6"/>
<dbReference type="EMBL" id="HG994584">
    <property type="protein sequence ID" value="CAF2957354.1"/>
    <property type="molecule type" value="Genomic_DNA"/>
</dbReference>
<dbReference type="OrthoDB" id="6352818at2759"/>
<reference evidence="1" key="1">
    <citation type="submission" date="2021-02" db="EMBL/GenBank/DDBJ databases">
        <authorList>
            <person name="Bekaert M."/>
        </authorList>
    </citation>
    <scope>NUCLEOTIDE SEQUENCE</scope>
    <source>
        <strain evidence="1">IoA-00</strain>
    </source>
</reference>
<keyword evidence="2" id="KW-1185">Reference proteome</keyword>
<dbReference type="PANTHER" id="PTHR45913">
    <property type="entry name" value="EPM2A-INTERACTING PROTEIN 1"/>
    <property type="match status" value="1"/>
</dbReference>
<sequence length="107" mass="12152">MRGVDNTLTVTEEFVELVPMMDTTTAEEIFVYVAAALGRAGVVTEFKAKVQVRNGGDRFLAFHCIFNQEALCCKSLKIDPVMEVVVRTVNFIRARVLSHRHFETFLR</sequence>
<proteinExistence type="predicted"/>
<evidence type="ECO:0000313" key="1">
    <source>
        <dbReference type="EMBL" id="CAF2957354.1"/>
    </source>
</evidence>
<dbReference type="PANTHER" id="PTHR45913:SF5">
    <property type="entry name" value="GENERAL TRANSCRIPTION FACTOR II-I REPEAT DOMAIN-CONTAINING PROTEIN 2A-LIKE PROTEIN"/>
    <property type="match status" value="1"/>
</dbReference>
<name>A0A7R8H9M6_LEPSM</name>